<gene>
    <name evidence="2" type="ORF">UCREL1_3987</name>
</gene>
<dbReference type="EMBL" id="KB706144">
    <property type="protein sequence ID" value="EMR69004.1"/>
    <property type="molecule type" value="Genomic_DNA"/>
</dbReference>
<proteinExistence type="predicted"/>
<keyword evidence="3" id="KW-1185">Reference proteome</keyword>
<dbReference type="OrthoDB" id="4072826at2759"/>
<sequence length="238" mass="27075">MAEVAPAAQKTVRVKTTLPSRPLPSNAERLHIRTERLIIRPFVQSDLESYHALRAQPEVMLFSFKGRPDKDPAETQEALDRFLPPRDRDAHNYAVLLAATGELIGGGGYKPGLFMGWPEMGYMFKYEHWKQGYATEFMRAFLEAWWNLPRQEDVETEADPRSVSLFLENRTSAACNEGGITRVPEQLTALVDWENTGSRRLLEKCGFRQVAEWTEPDCREGFNGVDVRLVAYAVSKPN</sequence>
<dbReference type="GO" id="GO:0016747">
    <property type="term" value="F:acyltransferase activity, transferring groups other than amino-acyl groups"/>
    <property type="evidence" value="ECO:0007669"/>
    <property type="project" value="InterPro"/>
</dbReference>
<accession>M7SR88</accession>
<dbReference type="Gene3D" id="3.40.630.30">
    <property type="match status" value="1"/>
</dbReference>
<protein>
    <submittedName>
        <fullName evidence="2">Putative acyl-n-acyltransferase protein</fullName>
    </submittedName>
</protein>
<dbReference type="PANTHER" id="PTHR43792">
    <property type="entry name" value="GNAT FAMILY, PUTATIVE (AFU_ORTHOLOGUE AFUA_3G00765)-RELATED-RELATED"/>
    <property type="match status" value="1"/>
</dbReference>
<dbReference type="KEGG" id="ela:UCREL1_3987"/>
<dbReference type="HOGENOM" id="CLU_013985_24_0_1"/>
<dbReference type="PROSITE" id="PS51186">
    <property type="entry name" value="GNAT"/>
    <property type="match status" value="1"/>
</dbReference>
<keyword evidence="2" id="KW-0808">Transferase</keyword>
<evidence type="ECO:0000259" key="1">
    <source>
        <dbReference type="PROSITE" id="PS51186"/>
    </source>
</evidence>
<dbReference type="PANTHER" id="PTHR43792:SF1">
    <property type="entry name" value="N-ACETYLTRANSFERASE DOMAIN-CONTAINING PROTEIN"/>
    <property type="match status" value="1"/>
</dbReference>
<name>M7SR88_EUTLA</name>
<dbReference type="AlphaFoldDB" id="M7SR88"/>
<dbReference type="OMA" id="WPEIGYM"/>
<keyword evidence="2" id="KW-0012">Acyltransferase</keyword>
<dbReference type="Proteomes" id="UP000012174">
    <property type="component" value="Unassembled WGS sequence"/>
</dbReference>
<dbReference type="InterPro" id="IPR016181">
    <property type="entry name" value="Acyl_CoA_acyltransferase"/>
</dbReference>
<organism evidence="2 3">
    <name type="scientific">Eutypa lata (strain UCR-EL1)</name>
    <name type="common">Grapevine dieback disease fungus</name>
    <name type="synonym">Eutypa armeniacae</name>
    <dbReference type="NCBI Taxonomy" id="1287681"/>
    <lineage>
        <taxon>Eukaryota</taxon>
        <taxon>Fungi</taxon>
        <taxon>Dikarya</taxon>
        <taxon>Ascomycota</taxon>
        <taxon>Pezizomycotina</taxon>
        <taxon>Sordariomycetes</taxon>
        <taxon>Xylariomycetidae</taxon>
        <taxon>Xylariales</taxon>
        <taxon>Diatrypaceae</taxon>
        <taxon>Eutypa</taxon>
    </lineage>
</organism>
<reference evidence="3" key="1">
    <citation type="journal article" date="2013" name="Genome Announc.">
        <title>Draft genome sequence of the grapevine dieback fungus Eutypa lata UCR-EL1.</title>
        <authorList>
            <person name="Blanco-Ulate B."/>
            <person name="Rolshausen P.E."/>
            <person name="Cantu D."/>
        </authorList>
    </citation>
    <scope>NUCLEOTIDE SEQUENCE [LARGE SCALE GENOMIC DNA]</scope>
    <source>
        <strain evidence="3">UCR-EL1</strain>
    </source>
</reference>
<evidence type="ECO:0000313" key="3">
    <source>
        <dbReference type="Proteomes" id="UP000012174"/>
    </source>
</evidence>
<dbReference type="InterPro" id="IPR051531">
    <property type="entry name" value="N-acetyltransferase"/>
</dbReference>
<feature type="domain" description="N-acetyltransferase" evidence="1">
    <location>
        <begin position="37"/>
        <end position="238"/>
    </location>
</feature>
<dbReference type="eggNOG" id="ENOG502SQ7V">
    <property type="taxonomic scope" value="Eukaryota"/>
</dbReference>
<evidence type="ECO:0000313" key="2">
    <source>
        <dbReference type="EMBL" id="EMR69004.1"/>
    </source>
</evidence>
<dbReference type="InterPro" id="IPR000182">
    <property type="entry name" value="GNAT_dom"/>
</dbReference>
<dbReference type="Pfam" id="PF13302">
    <property type="entry name" value="Acetyltransf_3"/>
    <property type="match status" value="1"/>
</dbReference>
<dbReference type="SUPFAM" id="SSF55729">
    <property type="entry name" value="Acyl-CoA N-acyltransferases (Nat)"/>
    <property type="match status" value="2"/>
</dbReference>